<dbReference type="RefSeq" id="XP_049262493.1">
    <property type="nucleotide sequence ID" value="XM_049408211.1"/>
</dbReference>
<comment type="caution">
    <text evidence="2">The sequence shown here is derived from an EMBL/GenBank/DDBJ whole genome shotgun (WGS) entry which is preliminary data.</text>
</comment>
<feature type="region of interest" description="Disordered" evidence="1">
    <location>
        <begin position="1"/>
        <end position="24"/>
    </location>
</feature>
<evidence type="ECO:0000256" key="1">
    <source>
        <dbReference type="SAM" id="MobiDB-lite"/>
    </source>
</evidence>
<gene>
    <name evidence="2" type="ORF">J8A68_004270</name>
</gene>
<evidence type="ECO:0000313" key="3">
    <source>
        <dbReference type="Proteomes" id="UP000694255"/>
    </source>
</evidence>
<keyword evidence="3" id="KW-1185">Reference proteome</keyword>
<protein>
    <submittedName>
        <fullName evidence="2">Uncharacterized protein</fullName>
    </submittedName>
</protein>
<dbReference type="Proteomes" id="UP000694255">
    <property type="component" value="Unassembled WGS sequence"/>
</dbReference>
<feature type="compositionally biased region" description="Low complexity" evidence="1">
    <location>
        <begin position="1"/>
        <end position="12"/>
    </location>
</feature>
<accession>A0A8J5QT69</accession>
<dbReference type="OrthoDB" id="4077683at2759"/>
<sequence>MLVGGTTTTTMTHDSNDDKGDSDTRRSIYEFKYRMSLLITKLHELNELKLKQPKLFNIKFPSEFIQKIERPKKRVKRNTQGGISMLRRKRKGGNTPPIDAADASDEVEDDFINPSSAEERLISLELILSNEVYEIYEEIFDCLKPTFVSLDIPGGQKIPRLSTVCSFEIGKEMMRTANITYFEGKTTLNSSDSNGELNKVIDDWLQREPRAIMDRYRLHFMAGYLIHLLVFHSQSVLFPSIPVIIQWLREQKSMHLNMLGRTLCDRFWQATNTETDDADVALKVDHVHIKIFWSLYVVGYWDTFLHNRQMMEILQYIVDIRIFEKLERDLGLTKRYFQNQIFSLLERNIDHPNTNPILISIIVRIVQSASTDFKKCVSIGNFYDYLESLYSMLLEFVRNWIAFPIGKKKSIFNAKFADNDRIFYSLIRLCEFSIKHLTNILKKVDDDFGLFSTLFKKFGALKDTIEVLEAFYLQSDQPIEITSPETISKTIMDIQNTLYNIRTNARLDAFLVWLTEKNQDELAQKLSNDYYS</sequence>
<reference evidence="2 3" key="1">
    <citation type="journal article" date="2021" name="DNA Res.">
        <title>Genome analysis of Candida subhashii reveals its hybrid nature and dual mitochondrial genome conformations.</title>
        <authorList>
            <person name="Mixao V."/>
            <person name="Hegedusova E."/>
            <person name="Saus E."/>
            <person name="Pryszcz L.P."/>
            <person name="Cillingova A."/>
            <person name="Nosek J."/>
            <person name="Gabaldon T."/>
        </authorList>
    </citation>
    <scope>NUCLEOTIDE SEQUENCE [LARGE SCALE GENOMIC DNA]</scope>
    <source>
        <strain evidence="2 3">CBS 10753</strain>
    </source>
</reference>
<feature type="compositionally biased region" description="Basic and acidic residues" evidence="1">
    <location>
        <begin position="14"/>
        <end position="24"/>
    </location>
</feature>
<dbReference type="AlphaFoldDB" id="A0A8J5QT69"/>
<dbReference type="EMBL" id="JAGSYN010000182">
    <property type="protein sequence ID" value="KAG7662260.1"/>
    <property type="molecule type" value="Genomic_DNA"/>
</dbReference>
<evidence type="ECO:0000313" key="2">
    <source>
        <dbReference type="EMBL" id="KAG7662260.1"/>
    </source>
</evidence>
<feature type="region of interest" description="Disordered" evidence="1">
    <location>
        <begin position="73"/>
        <end position="107"/>
    </location>
</feature>
<organism evidence="2 3">
    <name type="scientific">[Candida] subhashii</name>
    <dbReference type="NCBI Taxonomy" id="561895"/>
    <lineage>
        <taxon>Eukaryota</taxon>
        <taxon>Fungi</taxon>
        <taxon>Dikarya</taxon>
        <taxon>Ascomycota</taxon>
        <taxon>Saccharomycotina</taxon>
        <taxon>Pichiomycetes</taxon>
        <taxon>Debaryomycetaceae</taxon>
        <taxon>Spathaspora</taxon>
    </lineage>
</organism>
<dbReference type="GeneID" id="73471070"/>
<proteinExistence type="predicted"/>
<name>A0A8J5QT69_9ASCO</name>